<proteinExistence type="predicted"/>
<evidence type="ECO:0000313" key="4">
    <source>
        <dbReference type="EMBL" id="XDI06343.1"/>
    </source>
</evidence>
<dbReference type="SUPFAM" id="SSF55729">
    <property type="entry name" value="Acyl-CoA N-acyltransferases (Nat)"/>
    <property type="match status" value="1"/>
</dbReference>
<feature type="domain" description="N-acetyltransferase" evidence="3">
    <location>
        <begin position="30"/>
        <end position="172"/>
    </location>
</feature>
<keyword evidence="2" id="KW-0012">Acyltransferase</keyword>
<dbReference type="CDD" id="cd04301">
    <property type="entry name" value="NAT_SF"/>
    <property type="match status" value="1"/>
</dbReference>
<organism evidence="4">
    <name type="scientific">Herbiconiux sp. A18JL235</name>
    <dbReference type="NCBI Taxonomy" id="3152363"/>
    <lineage>
        <taxon>Bacteria</taxon>
        <taxon>Bacillati</taxon>
        <taxon>Actinomycetota</taxon>
        <taxon>Actinomycetes</taxon>
        <taxon>Micrococcales</taxon>
        <taxon>Microbacteriaceae</taxon>
        <taxon>Herbiconiux</taxon>
    </lineage>
</organism>
<evidence type="ECO:0000256" key="2">
    <source>
        <dbReference type="ARBA" id="ARBA00023315"/>
    </source>
</evidence>
<dbReference type="AlphaFoldDB" id="A0AB39BJN5"/>
<dbReference type="Gene3D" id="3.40.630.30">
    <property type="match status" value="1"/>
</dbReference>
<gene>
    <name evidence="4" type="ORF">ABFY20_04395</name>
</gene>
<dbReference type="PANTHER" id="PTHR43877">
    <property type="entry name" value="AMINOALKYLPHOSPHONATE N-ACETYLTRANSFERASE-RELATED-RELATED"/>
    <property type="match status" value="1"/>
</dbReference>
<dbReference type="EMBL" id="CP162511">
    <property type="protein sequence ID" value="XDI06343.1"/>
    <property type="molecule type" value="Genomic_DNA"/>
</dbReference>
<dbReference type="GO" id="GO:0016747">
    <property type="term" value="F:acyltransferase activity, transferring groups other than amino-acyl groups"/>
    <property type="evidence" value="ECO:0007669"/>
    <property type="project" value="InterPro"/>
</dbReference>
<name>A0AB39BJN5_9MICO</name>
<keyword evidence="1" id="KW-0808">Transferase</keyword>
<dbReference type="InterPro" id="IPR000182">
    <property type="entry name" value="GNAT_dom"/>
</dbReference>
<dbReference type="InterPro" id="IPR050832">
    <property type="entry name" value="Bact_Acetyltransf"/>
</dbReference>
<dbReference type="RefSeq" id="WP_368498726.1">
    <property type="nucleotide sequence ID" value="NZ_CP162511.1"/>
</dbReference>
<reference evidence="4" key="1">
    <citation type="submission" date="2024-05" db="EMBL/GenBank/DDBJ databases">
        <title>Herbiconiux sp. A18JL235.</title>
        <authorList>
            <person name="Zhang G."/>
        </authorList>
    </citation>
    <scope>NUCLEOTIDE SEQUENCE</scope>
    <source>
        <strain evidence="4">A18JL235</strain>
    </source>
</reference>
<evidence type="ECO:0000256" key="1">
    <source>
        <dbReference type="ARBA" id="ARBA00022679"/>
    </source>
</evidence>
<sequence length="173" mass="18562">MTPDASTPPSAEPAEPTRASVAFTVERVHYDHRDAAALRAAQRAELDARYGRDDHEPGEVPTADSVPVFLLARDAAGTALGCGGLRPLGDGEVEVKRMFVRPEARGSGVATTLLRALEDEARALGVTRLVLETGTAQPDAMRFYEREGYSRVPLFGAYVGSDLSVCYARDLEG</sequence>
<dbReference type="InterPro" id="IPR016181">
    <property type="entry name" value="Acyl_CoA_acyltransferase"/>
</dbReference>
<dbReference type="PANTHER" id="PTHR43877:SF2">
    <property type="entry name" value="AMINOALKYLPHOSPHONATE N-ACETYLTRANSFERASE-RELATED"/>
    <property type="match status" value="1"/>
</dbReference>
<accession>A0AB39BJN5</accession>
<protein>
    <submittedName>
        <fullName evidence="4">GNAT family N-acetyltransferase</fullName>
    </submittedName>
</protein>
<dbReference type="Pfam" id="PF00583">
    <property type="entry name" value="Acetyltransf_1"/>
    <property type="match status" value="1"/>
</dbReference>
<dbReference type="PROSITE" id="PS51186">
    <property type="entry name" value="GNAT"/>
    <property type="match status" value="1"/>
</dbReference>
<evidence type="ECO:0000259" key="3">
    <source>
        <dbReference type="PROSITE" id="PS51186"/>
    </source>
</evidence>